<keyword evidence="3" id="KW-1185">Reference proteome</keyword>
<dbReference type="InterPro" id="IPR016181">
    <property type="entry name" value="Acyl_CoA_acyltransferase"/>
</dbReference>
<name>A0A368NR62_9GAMM</name>
<dbReference type="SUPFAM" id="SSF55729">
    <property type="entry name" value="Acyl-CoA N-acyltransferases (Nat)"/>
    <property type="match status" value="1"/>
</dbReference>
<dbReference type="AlphaFoldDB" id="A0A368NR62"/>
<dbReference type="EMBL" id="QPID01000001">
    <property type="protein sequence ID" value="RCU52646.1"/>
    <property type="molecule type" value="Genomic_DNA"/>
</dbReference>
<evidence type="ECO:0000313" key="2">
    <source>
        <dbReference type="EMBL" id="RCU52646.1"/>
    </source>
</evidence>
<dbReference type="Gene3D" id="3.40.630.30">
    <property type="match status" value="1"/>
</dbReference>
<reference evidence="2 3" key="1">
    <citation type="submission" date="2018-07" db="EMBL/GenBank/DDBJ databases">
        <title>Corallincola holothuriorum sp. nov., a new facultative anaerobe isolated from sea cucumber Apostichopus japonicus.</title>
        <authorList>
            <person name="Xia H."/>
        </authorList>
    </citation>
    <scope>NUCLEOTIDE SEQUENCE [LARGE SCALE GENOMIC DNA]</scope>
    <source>
        <strain evidence="2 3">C4</strain>
    </source>
</reference>
<evidence type="ECO:0000259" key="1">
    <source>
        <dbReference type="PROSITE" id="PS51186"/>
    </source>
</evidence>
<accession>A0A368NR62</accession>
<keyword evidence="2" id="KW-0808">Transferase</keyword>
<dbReference type="RefSeq" id="WP_114336554.1">
    <property type="nucleotide sequence ID" value="NZ_QPID01000001.1"/>
</dbReference>
<organism evidence="2 3">
    <name type="scientific">Corallincola holothuriorum</name>
    <dbReference type="NCBI Taxonomy" id="2282215"/>
    <lineage>
        <taxon>Bacteria</taxon>
        <taxon>Pseudomonadati</taxon>
        <taxon>Pseudomonadota</taxon>
        <taxon>Gammaproteobacteria</taxon>
        <taxon>Alteromonadales</taxon>
        <taxon>Psychromonadaceae</taxon>
        <taxon>Corallincola</taxon>
    </lineage>
</organism>
<dbReference type="Pfam" id="PF13508">
    <property type="entry name" value="Acetyltransf_7"/>
    <property type="match status" value="1"/>
</dbReference>
<dbReference type="PROSITE" id="PS51186">
    <property type="entry name" value="GNAT"/>
    <property type="match status" value="1"/>
</dbReference>
<dbReference type="OrthoDB" id="6456007at2"/>
<protein>
    <submittedName>
        <fullName evidence="2">N-acetyltransferase</fullName>
    </submittedName>
</protein>
<dbReference type="InterPro" id="IPR000182">
    <property type="entry name" value="GNAT_dom"/>
</dbReference>
<dbReference type="GO" id="GO:0016747">
    <property type="term" value="F:acyltransferase activity, transferring groups other than amino-acyl groups"/>
    <property type="evidence" value="ECO:0007669"/>
    <property type="project" value="InterPro"/>
</dbReference>
<comment type="caution">
    <text evidence="2">The sequence shown here is derived from an EMBL/GenBank/DDBJ whole genome shotgun (WGS) entry which is preliminary data.</text>
</comment>
<proteinExistence type="predicted"/>
<feature type="domain" description="N-acetyltransferase" evidence="1">
    <location>
        <begin position="1"/>
        <end position="148"/>
    </location>
</feature>
<sequence length="156" mass="16654">MPSVVISAIAASHTYPLRSAVLRTGLPVSTCIFAGDDAVTTYHYGAFVAQQLVGIVSIYRVDNEELIAQQADFSWQLRAMATHPQVRGRGVGKALVQHALAQHGSSAPLWCNARSHACGFYQKLGFTGIGASFEIPGVGPHLKMMFVEHSSGSAID</sequence>
<dbReference type="Proteomes" id="UP000252558">
    <property type="component" value="Unassembled WGS sequence"/>
</dbReference>
<gene>
    <name evidence="2" type="ORF">DU002_01360</name>
</gene>
<evidence type="ECO:0000313" key="3">
    <source>
        <dbReference type="Proteomes" id="UP000252558"/>
    </source>
</evidence>
<dbReference type="CDD" id="cd04301">
    <property type="entry name" value="NAT_SF"/>
    <property type="match status" value="1"/>
</dbReference>